<gene>
    <name evidence="2" type="ORF">SAMN04487907_101726</name>
</gene>
<organism evidence="2 3">
    <name type="scientific">Zunongwangia mangrovi</name>
    <dbReference type="NCBI Taxonomy" id="1334022"/>
    <lineage>
        <taxon>Bacteria</taxon>
        <taxon>Pseudomonadati</taxon>
        <taxon>Bacteroidota</taxon>
        <taxon>Flavobacteriia</taxon>
        <taxon>Flavobacteriales</taxon>
        <taxon>Flavobacteriaceae</taxon>
        <taxon>Zunongwangia</taxon>
    </lineage>
</organism>
<feature type="signal peptide" evidence="1">
    <location>
        <begin position="1"/>
        <end position="23"/>
    </location>
</feature>
<accession>A0A1I1E7C8</accession>
<dbReference type="STRING" id="1334022.SAMN04487907_101726"/>
<reference evidence="3" key="1">
    <citation type="submission" date="2016-10" db="EMBL/GenBank/DDBJ databases">
        <authorList>
            <person name="Varghese N."/>
            <person name="Submissions S."/>
        </authorList>
    </citation>
    <scope>NUCLEOTIDE SEQUENCE [LARGE SCALE GENOMIC DNA]</scope>
    <source>
        <strain evidence="3">DSM 24499</strain>
    </source>
</reference>
<proteinExistence type="predicted"/>
<dbReference type="EMBL" id="FOKV01000001">
    <property type="protein sequence ID" value="SFB80853.1"/>
    <property type="molecule type" value="Genomic_DNA"/>
</dbReference>
<feature type="chain" id="PRO_5011629432" description="GLPGLI family protein" evidence="1">
    <location>
        <begin position="24"/>
        <end position="482"/>
    </location>
</feature>
<dbReference type="AlphaFoldDB" id="A0A1I1E7C8"/>
<evidence type="ECO:0000313" key="2">
    <source>
        <dbReference type="EMBL" id="SFB80853.1"/>
    </source>
</evidence>
<keyword evidence="3" id="KW-1185">Reference proteome</keyword>
<dbReference type="OrthoDB" id="912496at2"/>
<protein>
    <recommendedName>
        <fullName evidence="4">GLPGLI family protein</fullName>
    </recommendedName>
</protein>
<evidence type="ECO:0000313" key="3">
    <source>
        <dbReference type="Proteomes" id="UP000199438"/>
    </source>
</evidence>
<keyword evidence="1" id="KW-0732">Signal</keyword>
<evidence type="ECO:0000256" key="1">
    <source>
        <dbReference type="SAM" id="SignalP"/>
    </source>
</evidence>
<dbReference type="RefSeq" id="WP_092540001.1">
    <property type="nucleotide sequence ID" value="NZ_FOKV01000001.1"/>
</dbReference>
<sequence length="482" mass="55823">MKQFYISIAFFLILCLNSFSQQYYDLPNNLKDSHRSIKEVFTVTNNDNGNLTIFIDDNTTFNAYIYNEEIELVSALQSDGLPKKYDRIIGYIQNENITTLFLQHKNDREFGAIQFDFNNKQTKEIEFDFKLKKEAYIEALSKDNRLYILTIEKNSSNLNIYTFDGIQKSKNTLELGYKYRIDDIEPKDLHEMLISYGGMSSSIEIEKIDNQAPVSIELASATNKLYETPEGFNLSLDKSIFETFVISVDLNDYTTEIRQFAKPKYNAIEGYHSNSFLLKDNIYQIVANSNELYFEAKNMTSNKVIKNIILTAEEEIDFKNTPIIQDKEGDLFAPHRELEKTSKFLRKIDNENIGVSVFQKDDKNIVTLGSHLELQAGGPMMMGMPGMGGMAGMGFAMQFNLYAGAYFSYTRGKSVRIQCLFDQNFKHLQGEIEDNVFDRIKKFTKHLKNNDTGENVFEWNDSVFYGYYNKDSEAYRIKKFKK</sequence>
<evidence type="ECO:0008006" key="4">
    <source>
        <dbReference type="Google" id="ProtNLM"/>
    </source>
</evidence>
<name>A0A1I1E7C8_9FLAO</name>
<dbReference type="Proteomes" id="UP000199438">
    <property type="component" value="Unassembled WGS sequence"/>
</dbReference>